<sequence length="204" mass="23137">MFVIDKGFIIRSLKIFLFSLSIMILTIVITYSIDMNVEAMIKGIDNDISSSLKQSSGLGAVIIYIVNNGFIVPLQMFLLSLIPIQFLYFFNLIYSSILPGIVIGILLKIDFYKAIANIISVFPHTTLEILGFCMFVSVLFQINKSIRSKIRELFNKNNSKRTSVIKSLFSTIKIYIFAVIPVIILAAFCEEYLREFLYSLLTGI</sequence>
<accession>A0A0M2P0V6</accession>
<dbReference type="Pfam" id="PF01944">
    <property type="entry name" value="SpoIIM"/>
    <property type="match status" value="1"/>
</dbReference>
<dbReference type="Proteomes" id="UP000034455">
    <property type="component" value="Unassembled WGS sequence"/>
</dbReference>
<keyword evidence="1" id="KW-1133">Transmembrane helix</keyword>
<name>A0A0M2P0V6_STACC</name>
<comment type="caution">
    <text evidence="2">The sequence shown here is derived from an EMBL/GenBank/DDBJ whole genome shotgun (WGS) entry which is preliminary data.</text>
</comment>
<dbReference type="EMBL" id="LAKJ01000012">
    <property type="protein sequence ID" value="KKI63850.1"/>
    <property type="molecule type" value="Genomic_DNA"/>
</dbReference>
<feature type="transmembrane region" description="Helical" evidence="1">
    <location>
        <begin position="163"/>
        <end position="188"/>
    </location>
</feature>
<dbReference type="AlphaFoldDB" id="A0A0M2P0V6"/>
<evidence type="ECO:0000256" key="1">
    <source>
        <dbReference type="SAM" id="Phobius"/>
    </source>
</evidence>
<organism evidence="2 3">
    <name type="scientific">Staphylococcus cohnii subsp. cohnii</name>
    <dbReference type="NCBI Taxonomy" id="74704"/>
    <lineage>
        <taxon>Bacteria</taxon>
        <taxon>Bacillati</taxon>
        <taxon>Bacillota</taxon>
        <taxon>Bacilli</taxon>
        <taxon>Bacillales</taxon>
        <taxon>Staphylococcaceae</taxon>
        <taxon>Staphylococcus</taxon>
        <taxon>Staphylococcus cohnii species complex</taxon>
    </lineage>
</organism>
<proteinExistence type="predicted"/>
<dbReference type="RefSeq" id="WP_019469857.1">
    <property type="nucleotide sequence ID" value="NZ_LAKJ01000012.1"/>
</dbReference>
<feature type="transmembrane region" description="Helical" evidence="1">
    <location>
        <begin position="12"/>
        <end position="33"/>
    </location>
</feature>
<dbReference type="PATRIC" id="fig|74704.6.peg.350"/>
<protein>
    <recommendedName>
        <fullName evidence="4">Stage II sporulation protein M</fullName>
    </recommendedName>
</protein>
<keyword evidence="1" id="KW-0812">Transmembrane</keyword>
<feature type="transmembrane region" description="Helical" evidence="1">
    <location>
        <begin position="121"/>
        <end position="142"/>
    </location>
</feature>
<evidence type="ECO:0008006" key="4">
    <source>
        <dbReference type="Google" id="ProtNLM"/>
    </source>
</evidence>
<reference evidence="2 3" key="1">
    <citation type="submission" date="2015-03" db="EMBL/GenBank/DDBJ databases">
        <title>Genome Assembly of Staphylococcus cohnii subsp. cohnii strain G22B2.</title>
        <authorList>
            <person name="Nair G."/>
            <person name="Kaur G."/>
            <person name="Khatri I."/>
            <person name="Singh N.K."/>
            <person name="Sathyabama S."/>
            <person name="Maurya S.K."/>
            <person name="Subramanian S."/>
            <person name="Agrewala J.N."/>
            <person name="Mayilraj S."/>
        </authorList>
    </citation>
    <scope>NUCLEOTIDE SEQUENCE [LARGE SCALE GENOMIC DNA]</scope>
    <source>
        <strain evidence="2 3">G22B2</strain>
    </source>
</reference>
<gene>
    <name evidence="2" type="ORF">UF66_0339</name>
</gene>
<feature type="transmembrane region" description="Helical" evidence="1">
    <location>
        <begin position="86"/>
        <end position="109"/>
    </location>
</feature>
<feature type="transmembrane region" description="Helical" evidence="1">
    <location>
        <begin position="58"/>
        <end position="79"/>
    </location>
</feature>
<evidence type="ECO:0000313" key="2">
    <source>
        <dbReference type="EMBL" id="KKI63850.1"/>
    </source>
</evidence>
<evidence type="ECO:0000313" key="3">
    <source>
        <dbReference type="Proteomes" id="UP000034455"/>
    </source>
</evidence>
<keyword evidence="1" id="KW-0472">Membrane</keyword>
<dbReference type="InterPro" id="IPR002798">
    <property type="entry name" value="SpoIIM-like"/>
</dbReference>